<dbReference type="HOGENOM" id="CLU_2913974_0_0_6"/>
<organism evidence="1 2">
    <name type="scientific">Cedecea davisae DSM 4568</name>
    <dbReference type="NCBI Taxonomy" id="566551"/>
    <lineage>
        <taxon>Bacteria</taxon>
        <taxon>Pseudomonadati</taxon>
        <taxon>Pseudomonadota</taxon>
        <taxon>Gammaproteobacteria</taxon>
        <taxon>Enterobacterales</taxon>
        <taxon>Enterobacteriaceae</taxon>
        <taxon>Cedecea</taxon>
    </lineage>
</organism>
<evidence type="ECO:0000313" key="1">
    <source>
        <dbReference type="EMBL" id="EPF16431.1"/>
    </source>
</evidence>
<sequence>MSGLPGHVAERREDDRSCCFCLPPGKTNKDEEATAKAALRIFLKLNQFRAAMLIFGPQALI</sequence>
<gene>
    <name evidence="1" type="ORF">HMPREF0201_02791</name>
</gene>
<accession>S3IV24</accession>
<comment type="caution">
    <text evidence="1">The sequence shown here is derived from an EMBL/GenBank/DDBJ whole genome shotgun (WGS) entry which is preliminary data.</text>
</comment>
<reference evidence="1 2" key="1">
    <citation type="submission" date="2013-04" db="EMBL/GenBank/DDBJ databases">
        <authorList>
            <person name="Weinstock G."/>
            <person name="Sodergren E."/>
            <person name="Lobos E.A."/>
            <person name="Fulton L."/>
            <person name="Fulton R."/>
            <person name="Courtney L."/>
            <person name="Fronick C."/>
            <person name="O'Laughlin M."/>
            <person name="Godfrey J."/>
            <person name="Wilson R.M."/>
            <person name="Miner T."/>
            <person name="Farmer C."/>
            <person name="Delehaunty K."/>
            <person name="Cordes M."/>
            <person name="Minx P."/>
            <person name="Tomlinson C."/>
            <person name="Chen J."/>
            <person name="Wollam A."/>
            <person name="Pepin K.H."/>
            <person name="Palsikar V.B."/>
            <person name="Zhang X."/>
            <person name="Suruliraj S."/>
            <person name="Perna N.T."/>
            <person name="Plunkett G."/>
            <person name="Warren W."/>
            <person name="Mitreva M."/>
            <person name="Mardis E.R."/>
            <person name="Wilson R.K."/>
        </authorList>
    </citation>
    <scope>NUCLEOTIDE SEQUENCE [LARGE SCALE GENOMIC DNA]</scope>
    <source>
        <strain evidence="1 2">DSM 4568</strain>
    </source>
</reference>
<proteinExistence type="predicted"/>
<evidence type="ECO:0000313" key="2">
    <source>
        <dbReference type="Proteomes" id="UP000014585"/>
    </source>
</evidence>
<name>S3IV24_9ENTR</name>
<dbReference type="AlphaFoldDB" id="S3IV24"/>
<protein>
    <submittedName>
        <fullName evidence="1">Uncharacterized protein</fullName>
    </submittedName>
</protein>
<dbReference type="Proteomes" id="UP000014585">
    <property type="component" value="Unassembled WGS sequence"/>
</dbReference>
<dbReference type="EMBL" id="ATDT01000023">
    <property type="protein sequence ID" value="EPF16431.1"/>
    <property type="molecule type" value="Genomic_DNA"/>
</dbReference>